<dbReference type="PANTHER" id="PTHR12069:SF0">
    <property type="entry name" value="DNA-DIRECTED RNA POLYMERASE III SUBUNIT RPC5"/>
    <property type="match status" value="1"/>
</dbReference>
<accession>A0A3P3YIL2</accession>
<dbReference type="AlphaFoldDB" id="A0A3P3YIL2"/>
<proteinExistence type="predicted"/>
<evidence type="ECO:0000256" key="1">
    <source>
        <dbReference type="SAM" id="MobiDB-lite"/>
    </source>
</evidence>
<reference evidence="2 3" key="1">
    <citation type="submission" date="2018-03" db="EMBL/GenBank/DDBJ databases">
        <authorList>
            <person name="Fogelqvist J."/>
        </authorList>
    </citation>
    <scope>NUCLEOTIDE SEQUENCE [LARGE SCALE GENOMIC DNA]</scope>
</reference>
<keyword evidence="2" id="KW-0496">Mitochondrion</keyword>
<gene>
    <name evidence="2" type="ORF">PLBR_LOCUS7210</name>
</gene>
<dbReference type="PANTHER" id="PTHR12069">
    <property type="entry name" value="DNA-DIRECTED RNA POLYMERASES III 80 KDA POLYPEPTIDE RNA POLYMERASE III SUBUNIT 5"/>
    <property type="match status" value="1"/>
</dbReference>
<evidence type="ECO:0000313" key="3">
    <source>
        <dbReference type="Proteomes" id="UP000290189"/>
    </source>
</evidence>
<dbReference type="InterPro" id="IPR006886">
    <property type="entry name" value="RNA_pol_III_Rpc5"/>
</dbReference>
<feature type="region of interest" description="Disordered" evidence="1">
    <location>
        <begin position="490"/>
        <end position="517"/>
    </location>
</feature>
<geneLocation type="mitochondrion" evidence="2"/>
<dbReference type="GO" id="GO:0005666">
    <property type="term" value="C:RNA polymerase III complex"/>
    <property type="evidence" value="ECO:0007669"/>
    <property type="project" value="TreeGrafter"/>
</dbReference>
<evidence type="ECO:0000313" key="2">
    <source>
        <dbReference type="EMBL" id="SPQ99995.1"/>
    </source>
</evidence>
<protein>
    <submittedName>
        <fullName evidence="2">Uncharacterized protein</fullName>
    </submittedName>
</protein>
<organism evidence="2 3">
    <name type="scientific">Plasmodiophora brassicae</name>
    <name type="common">Clubroot disease agent</name>
    <dbReference type="NCBI Taxonomy" id="37360"/>
    <lineage>
        <taxon>Eukaryota</taxon>
        <taxon>Sar</taxon>
        <taxon>Rhizaria</taxon>
        <taxon>Endomyxa</taxon>
        <taxon>Phytomyxea</taxon>
        <taxon>Plasmodiophorida</taxon>
        <taxon>Plasmodiophoridae</taxon>
        <taxon>Plasmodiophora</taxon>
    </lineage>
</organism>
<dbReference type="Proteomes" id="UP000290189">
    <property type="component" value="Unassembled WGS sequence"/>
</dbReference>
<sequence length="655" mass="70744">MAQESSDLQTRDNPGWSVAWRELPELCAQSVAAEWELQVDATQAVRAVRPMSYADDDHVVCEMPVYYSGVDAGSSTVNVLTYPLRPHDRPYDGHELGSVAQMRVKPVHGCVQLEFERRPAAADDDMADENGSAPFTLSSVPVHAKANYAIGIVSQGQLRLVPVSQLYSMLPDFRALDDASIAAKAEKHPESSSAKAATEAAPKTILLRAQNKSSGAGGDGGEPKKTYHMFRQEREAEKWVPLKVHQHDSDEARSRLHALASQDIPDRVMMEAELPVDKYLAGVCSSQQQAAAAAGSDDVPATLQADIVRILRNASVIPFRTLCNLLSVRSEPARAAAIAVLSNRAVLVQNCWVAQSSLSYTGRAALARDFLLQLFSRSNRVLLSSFTSVAQLDLAASRAMIGSLADFDPDSKEWVFKCPFDDAFGRQYPGIVAQQSAVLARVDYEAQLLGKSARAGPALAPVPAEDIYSGSSSDEDDTMIGRNAIPHRAAAPAGVNVESARPSKQERPAVEPPSAMDVDPSEALVNAALDHLSDVGVCSAPTLSSVLSQSSDPSLRKTTLDEIERVLNRVAKPFVKGTFCRVSVPDKDDSADERFRNAVIDMFVSAPGKLFRKADIKAAVLERTGHDLPDRLYVRLVKELAVSSTKSSWAAKTAS</sequence>
<dbReference type="Pfam" id="PF04801">
    <property type="entry name" value="RPC5"/>
    <property type="match status" value="1"/>
</dbReference>
<name>A0A3P3YIL2_PLABS</name>
<dbReference type="EMBL" id="OVEO01000013">
    <property type="protein sequence ID" value="SPQ99995.1"/>
    <property type="molecule type" value="Genomic_DNA"/>
</dbReference>
<dbReference type="GO" id="GO:0042797">
    <property type="term" value="P:tRNA transcription by RNA polymerase III"/>
    <property type="evidence" value="ECO:0007669"/>
    <property type="project" value="TreeGrafter"/>
</dbReference>